<dbReference type="InterPro" id="IPR036291">
    <property type="entry name" value="NAD(P)-bd_dom_sf"/>
</dbReference>
<dbReference type="PANTHER" id="PTHR44169">
    <property type="entry name" value="NADPH-DEPENDENT 1-ACYLDIHYDROXYACETONE PHOSPHATE REDUCTASE"/>
    <property type="match status" value="1"/>
</dbReference>
<name>A0A6A5S4Z9_9PLEO</name>
<accession>A0A6A5S4Z9</accession>
<dbReference type="GeneID" id="54356161"/>
<dbReference type="GO" id="GO:0000140">
    <property type="term" value="F:acylglycerone-phosphate reductase (NADP+) activity"/>
    <property type="evidence" value="ECO:0007669"/>
    <property type="project" value="TreeGrafter"/>
</dbReference>
<proteinExistence type="inferred from homology"/>
<protein>
    <submittedName>
        <fullName evidence="4">NAD(P)-binding protein</fullName>
    </submittedName>
</protein>
<dbReference type="GO" id="GO:0005811">
    <property type="term" value="C:lipid droplet"/>
    <property type="evidence" value="ECO:0007669"/>
    <property type="project" value="TreeGrafter"/>
</dbReference>
<dbReference type="SUPFAM" id="SSF51735">
    <property type="entry name" value="NAD(P)-binding Rossmann-fold domains"/>
    <property type="match status" value="1"/>
</dbReference>
<keyword evidence="3" id="KW-0560">Oxidoreductase</keyword>
<dbReference type="Gene3D" id="3.40.50.720">
    <property type="entry name" value="NAD(P)-binding Rossmann-like Domain"/>
    <property type="match status" value="1"/>
</dbReference>
<dbReference type="OrthoDB" id="2102561at2759"/>
<dbReference type="InterPro" id="IPR002347">
    <property type="entry name" value="SDR_fam"/>
</dbReference>
<evidence type="ECO:0000313" key="4">
    <source>
        <dbReference type="EMBL" id="KAF1934438.1"/>
    </source>
</evidence>
<sequence>MEKSRKSVVITGCSPNSIGEALALEFHKNDYIVCATCLPHEQLSDLEALGMICCPLDVTSDISVANFSSFLHKHFAKLDVLVNSAEDYVMPVLDLDMSELRRIFDINVFGTIRVIKAMTDLLIESKAAYNGSKAALLAMGNTLRIELSPFNVKVMTILSGPVESGLMTRATRVLPSSSLYLPVQAEFESRMSHEEHGVKTLARGQFATAVYAKVAAPPMNFWIGPWSRAVWVLETFGLQSVWARIFTRMFRLDKLRKVKL</sequence>
<dbReference type="PANTHER" id="PTHR44169:SF6">
    <property type="entry name" value="NADPH-DEPENDENT 1-ACYLDIHYDROXYACETONE PHOSPHATE REDUCTASE"/>
    <property type="match status" value="1"/>
</dbReference>
<keyword evidence="5" id="KW-1185">Reference proteome</keyword>
<evidence type="ECO:0000256" key="2">
    <source>
        <dbReference type="ARBA" id="ARBA00022857"/>
    </source>
</evidence>
<dbReference type="EMBL" id="ML978956">
    <property type="protein sequence ID" value="KAF1934438.1"/>
    <property type="molecule type" value="Genomic_DNA"/>
</dbReference>
<comment type="similarity">
    <text evidence="1">Belongs to the short-chain dehydrogenases/reductases (SDR) family.</text>
</comment>
<keyword evidence="2" id="KW-0521">NADP</keyword>
<dbReference type="PROSITE" id="PS00061">
    <property type="entry name" value="ADH_SHORT"/>
    <property type="match status" value="1"/>
</dbReference>
<dbReference type="RefSeq" id="XP_033454686.1">
    <property type="nucleotide sequence ID" value="XM_033598494.1"/>
</dbReference>
<organism evidence="4 5">
    <name type="scientific">Didymella exigua CBS 183.55</name>
    <dbReference type="NCBI Taxonomy" id="1150837"/>
    <lineage>
        <taxon>Eukaryota</taxon>
        <taxon>Fungi</taxon>
        <taxon>Dikarya</taxon>
        <taxon>Ascomycota</taxon>
        <taxon>Pezizomycotina</taxon>
        <taxon>Dothideomycetes</taxon>
        <taxon>Pleosporomycetidae</taxon>
        <taxon>Pleosporales</taxon>
        <taxon>Pleosporineae</taxon>
        <taxon>Didymellaceae</taxon>
        <taxon>Didymella</taxon>
    </lineage>
</organism>
<dbReference type="InterPro" id="IPR020904">
    <property type="entry name" value="Sc_DH/Rdtase_CS"/>
</dbReference>
<reference evidence="4" key="1">
    <citation type="journal article" date="2020" name="Stud. Mycol.">
        <title>101 Dothideomycetes genomes: a test case for predicting lifestyles and emergence of pathogens.</title>
        <authorList>
            <person name="Haridas S."/>
            <person name="Albert R."/>
            <person name="Binder M."/>
            <person name="Bloem J."/>
            <person name="Labutti K."/>
            <person name="Salamov A."/>
            <person name="Andreopoulos B."/>
            <person name="Baker S."/>
            <person name="Barry K."/>
            <person name="Bills G."/>
            <person name="Bluhm B."/>
            <person name="Cannon C."/>
            <person name="Castanera R."/>
            <person name="Culley D."/>
            <person name="Daum C."/>
            <person name="Ezra D."/>
            <person name="Gonzalez J."/>
            <person name="Henrissat B."/>
            <person name="Kuo A."/>
            <person name="Liang C."/>
            <person name="Lipzen A."/>
            <person name="Lutzoni F."/>
            <person name="Magnuson J."/>
            <person name="Mondo S."/>
            <person name="Nolan M."/>
            <person name="Ohm R."/>
            <person name="Pangilinan J."/>
            <person name="Park H.-J."/>
            <person name="Ramirez L."/>
            <person name="Alfaro M."/>
            <person name="Sun H."/>
            <person name="Tritt A."/>
            <person name="Yoshinaga Y."/>
            <person name="Zwiers L.-H."/>
            <person name="Turgeon B."/>
            <person name="Goodwin S."/>
            <person name="Spatafora J."/>
            <person name="Crous P."/>
            <person name="Grigoriev I."/>
        </authorList>
    </citation>
    <scope>NUCLEOTIDE SEQUENCE</scope>
    <source>
        <strain evidence="4">CBS 183.55</strain>
    </source>
</reference>
<evidence type="ECO:0000313" key="5">
    <source>
        <dbReference type="Proteomes" id="UP000800082"/>
    </source>
</evidence>
<evidence type="ECO:0000256" key="1">
    <source>
        <dbReference type="ARBA" id="ARBA00006484"/>
    </source>
</evidence>
<dbReference type="AlphaFoldDB" id="A0A6A5S4Z9"/>
<evidence type="ECO:0000256" key="3">
    <source>
        <dbReference type="ARBA" id="ARBA00023002"/>
    </source>
</evidence>
<dbReference type="GO" id="GO:0005783">
    <property type="term" value="C:endoplasmic reticulum"/>
    <property type="evidence" value="ECO:0007669"/>
    <property type="project" value="TreeGrafter"/>
</dbReference>
<dbReference type="Proteomes" id="UP000800082">
    <property type="component" value="Unassembled WGS sequence"/>
</dbReference>
<gene>
    <name evidence="4" type="ORF">M421DRAFT_97338</name>
</gene>
<dbReference type="GO" id="GO:0004806">
    <property type="term" value="F:triacylglycerol lipase activity"/>
    <property type="evidence" value="ECO:0007669"/>
    <property type="project" value="TreeGrafter"/>
</dbReference>
<dbReference type="Pfam" id="PF00106">
    <property type="entry name" value="adh_short"/>
    <property type="match status" value="1"/>
</dbReference>
<dbReference type="GO" id="GO:0006654">
    <property type="term" value="P:phosphatidic acid biosynthetic process"/>
    <property type="evidence" value="ECO:0007669"/>
    <property type="project" value="TreeGrafter"/>
</dbReference>
<dbReference type="GO" id="GO:0019433">
    <property type="term" value="P:triglyceride catabolic process"/>
    <property type="evidence" value="ECO:0007669"/>
    <property type="project" value="TreeGrafter"/>
</dbReference>
<dbReference type="PRINTS" id="PR00081">
    <property type="entry name" value="GDHRDH"/>
</dbReference>